<dbReference type="Pfam" id="PF11162">
    <property type="entry name" value="DUF2946"/>
    <property type="match status" value="1"/>
</dbReference>
<dbReference type="InterPro" id="IPR021333">
    <property type="entry name" value="DUF2946"/>
</dbReference>
<evidence type="ECO:0008006" key="3">
    <source>
        <dbReference type="Google" id="ProtNLM"/>
    </source>
</evidence>
<organism evidence="1 2">
    <name type="scientific">Hartmannibacter diazotrophicus</name>
    <dbReference type="NCBI Taxonomy" id="1482074"/>
    <lineage>
        <taxon>Bacteria</taxon>
        <taxon>Pseudomonadati</taxon>
        <taxon>Pseudomonadota</taxon>
        <taxon>Alphaproteobacteria</taxon>
        <taxon>Hyphomicrobiales</taxon>
        <taxon>Pleomorphomonadaceae</taxon>
        <taxon>Hartmannibacter</taxon>
    </lineage>
</organism>
<evidence type="ECO:0000313" key="2">
    <source>
        <dbReference type="Proteomes" id="UP000223606"/>
    </source>
</evidence>
<keyword evidence="2" id="KW-1185">Reference proteome</keyword>
<accession>A0A2C9DA05</accession>
<proteinExistence type="predicted"/>
<name>A0A2C9DA05_9HYPH</name>
<dbReference type="AlphaFoldDB" id="A0A2C9DA05"/>
<dbReference type="Proteomes" id="UP000223606">
    <property type="component" value="Chromosome 1"/>
</dbReference>
<protein>
    <recommendedName>
        <fullName evidence="3">DUF2946 domain-containing protein</fullName>
    </recommendedName>
</protein>
<reference evidence="2" key="1">
    <citation type="submission" date="2017-09" db="EMBL/GenBank/DDBJ databases">
        <title>Genome sequence of Nannocystis excedens DSM 71.</title>
        <authorList>
            <person name="Blom J."/>
        </authorList>
    </citation>
    <scope>NUCLEOTIDE SEQUENCE [LARGE SCALE GENOMIC DNA]</scope>
    <source>
        <strain evidence="2">type strain: E19</strain>
    </source>
</reference>
<dbReference type="KEGG" id="hdi:HDIA_3427"/>
<evidence type="ECO:0000313" key="1">
    <source>
        <dbReference type="EMBL" id="SON56968.1"/>
    </source>
</evidence>
<dbReference type="EMBL" id="LT960614">
    <property type="protein sequence ID" value="SON56968.1"/>
    <property type="molecule type" value="Genomic_DNA"/>
</dbReference>
<gene>
    <name evidence="1" type="ORF">HDIA_3427</name>
</gene>
<sequence length="108" mass="11311">MFAAYVLLLQSVLPIYAFDPEQSGSLFGYICQRSVSDDGSGGAAPSHADACCILCVAPGLAAAAVDPVREALPVRQAVLVADFIGYAFQPRAPPELHGIQSRAPPRLV</sequence>